<dbReference type="GO" id="GO:0005198">
    <property type="term" value="F:structural molecule activity"/>
    <property type="evidence" value="ECO:0007669"/>
    <property type="project" value="InterPro"/>
</dbReference>
<keyword evidence="2" id="KW-1185">Reference proteome</keyword>
<dbReference type="PANTHER" id="PTHR38009">
    <property type="entry name" value="CONSERVED HYPOTHETICAL PHAGE TAIL PROTEIN"/>
    <property type="match status" value="1"/>
</dbReference>
<name>A0A2S9H0D2_9BURK</name>
<gene>
    <name evidence="1" type="ORF">S2091_1831</name>
</gene>
<organism evidence="1 2">
    <name type="scientific">Solimicrobium silvestre</name>
    <dbReference type="NCBI Taxonomy" id="2099400"/>
    <lineage>
        <taxon>Bacteria</taxon>
        <taxon>Pseudomonadati</taxon>
        <taxon>Pseudomonadota</taxon>
        <taxon>Betaproteobacteria</taxon>
        <taxon>Burkholderiales</taxon>
        <taxon>Oxalobacteraceae</taxon>
        <taxon>Solimicrobium</taxon>
    </lineage>
</organism>
<dbReference type="RefSeq" id="WP_105531493.1">
    <property type="nucleotide sequence ID" value="NZ_PUGF01000007.1"/>
</dbReference>
<dbReference type="AlphaFoldDB" id="A0A2S9H0D2"/>
<dbReference type="PANTHER" id="PTHR38009:SF1">
    <property type="entry name" value="CONSERVED HYPOTHETICAL PHAGE TAIL PROTEIN"/>
    <property type="match status" value="1"/>
</dbReference>
<dbReference type="NCBIfam" id="TIGR02241">
    <property type="entry name" value="conserved hypothetical phage tail region protein"/>
    <property type="match status" value="1"/>
</dbReference>
<dbReference type="InterPro" id="IPR010667">
    <property type="entry name" value="Phage_T4_Gp19"/>
</dbReference>
<evidence type="ECO:0000313" key="2">
    <source>
        <dbReference type="Proteomes" id="UP000237839"/>
    </source>
</evidence>
<dbReference type="Proteomes" id="UP000237839">
    <property type="component" value="Unassembled WGS sequence"/>
</dbReference>
<protein>
    <recommendedName>
        <fullName evidence="3">Phage tail region protein</fullName>
    </recommendedName>
</protein>
<reference evidence="1 2" key="1">
    <citation type="submission" date="2018-02" db="EMBL/GenBank/DDBJ databases">
        <title>Solimicrobium silvestre gen. nov., sp. nov., isolated from alpine forest soil.</title>
        <authorList>
            <person name="Margesin R."/>
            <person name="Albuquerque L."/>
            <person name="Zhang D.-C."/>
            <person name="Froufe H.J.C."/>
            <person name="Severino R."/>
            <person name="Roxo I."/>
            <person name="Egas C."/>
            <person name="Da Costa M.S."/>
        </authorList>
    </citation>
    <scope>NUCLEOTIDE SEQUENCE [LARGE SCALE GENOMIC DNA]</scope>
    <source>
        <strain evidence="1 2">S20-91</strain>
    </source>
</reference>
<sequence>MSADYFEGGYPPPAFYFTVTFGDGVKMPDASFSEVSGISIEMETEPLVEGGENRFVHQLPKSIKHPNLELKRGVSMLNSPLVKWCKDTLEGAFIKAIVPNTIIVKLNGADGQVLRAWAFIDAYPIKWDVEGFNATKNEVAIEKMTFAYTYSKRSK</sequence>
<dbReference type="InterPro" id="IPR011747">
    <property type="entry name" value="CHP02241"/>
</dbReference>
<comment type="caution">
    <text evidence="1">The sequence shown here is derived from an EMBL/GenBank/DDBJ whole genome shotgun (WGS) entry which is preliminary data.</text>
</comment>
<dbReference type="Pfam" id="PF06841">
    <property type="entry name" value="Phage_T4_gp19"/>
    <property type="match status" value="1"/>
</dbReference>
<proteinExistence type="predicted"/>
<evidence type="ECO:0008006" key="3">
    <source>
        <dbReference type="Google" id="ProtNLM"/>
    </source>
</evidence>
<dbReference type="EMBL" id="PUGF01000007">
    <property type="protein sequence ID" value="PRC93444.1"/>
    <property type="molecule type" value="Genomic_DNA"/>
</dbReference>
<accession>A0A2S9H0D2</accession>
<evidence type="ECO:0000313" key="1">
    <source>
        <dbReference type="EMBL" id="PRC93444.1"/>
    </source>
</evidence>
<dbReference type="OrthoDB" id="9799891at2"/>